<reference evidence="1 2" key="1">
    <citation type="journal article" date="2012" name="Genome Biol.">
        <title>Genome and low-iron response of an oceanic diatom adapted to chronic iron limitation.</title>
        <authorList>
            <person name="Lommer M."/>
            <person name="Specht M."/>
            <person name="Roy A.S."/>
            <person name="Kraemer L."/>
            <person name="Andreson R."/>
            <person name="Gutowska M.A."/>
            <person name="Wolf J."/>
            <person name="Bergner S.V."/>
            <person name="Schilhabel M.B."/>
            <person name="Klostermeier U.C."/>
            <person name="Beiko R.G."/>
            <person name="Rosenstiel P."/>
            <person name="Hippler M."/>
            <person name="Laroche J."/>
        </authorList>
    </citation>
    <scope>NUCLEOTIDE SEQUENCE [LARGE SCALE GENOMIC DNA]</scope>
    <source>
        <strain evidence="1 2">CCMP1005</strain>
    </source>
</reference>
<organism evidence="1 2">
    <name type="scientific">Thalassiosira oceanica</name>
    <name type="common">Marine diatom</name>
    <dbReference type="NCBI Taxonomy" id="159749"/>
    <lineage>
        <taxon>Eukaryota</taxon>
        <taxon>Sar</taxon>
        <taxon>Stramenopiles</taxon>
        <taxon>Ochrophyta</taxon>
        <taxon>Bacillariophyta</taxon>
        <taxon>Coscinodiscophyceae</taxon>
        <taxon>Thalassiosirophycidae</taxon>
        <taxon>Thalassiosirales</taxon>
        <taxon>Thalassiosiraceae</taxon>
        <taxon>Thalassiosira</taxon>
    </lineage>
</organism>
<proteinExistence type="predicted"/>
<name>K0SJM9_THAOC</name>
<keyword evidence="2" id="KW-1185">Reference proteome</keyword>
<evidence type="ECO:0000313" key="2">
    <source>
        <dbReference type="Proteomes" id="UP000266841"/>
    </source>
</evidence>
<gene>
    <name evidence="1" type="ORF">THAOC_12576</name>
</gene>
<evidence type="ECO:0000313" key="1">
    <source>
        <dbReference type="EMBL" id="EJK66503.1"/>
    </source>
</evidence>
<protein>
    <submittedName>
        <fullName evidence="1">Uncharacterized protein</fullName>
    </submittedName>
</protein>
<dbReference type="EMBL" id="AGNL01014876">
    <property type="protein sequence ID" value="EJK66503.1"/>
    <property type="molecule type" value="Genomic_DNA"/>
</dbReference>
<comment type="caution">
    <text evidence="1">The sequence shown here is derived from an EMBL/GenBank/DDBJ whole genome shotgun (WGS) entry which is preliminary data.</text>
</comment>
<feature type="non-terminal residue" evidence="1">
    <location>
        <position position="64"/>
    </location>
</feature>
<accession>K0SJM9</accession>
<dbReference type="AlphaFoldDB" id="K0SJM9"/>
<sequence length="64" mass="6954">MKVEGCVWSTTDDNEDVGCMEDESGDGTTYWYQMAMCRRAQVAYSVYATGSGSASCNNGNYKGT</sequence>
<dbReference type="OrthoDB" id="45445at2759"/>
<dbReference type="Proteomes" id="UP000266841">
    <property type="component" value="Unassembled WGS sequence"/>
</dbReference>
<dbReference type="eggNOG" id="ENOG502SMVD">
    <property type="taxonomic scope" value="Eukaryota"/>
</dbReference>